<feature type="compositionally biased region" description="Polar residues" evidence="1">
    <location>
        <begin position="165"/>
        <end position="179"/>
    </location>
</feature>
<proteinExistence type="predicted"/>
<gene>
    <name evidence="2" type="ORF">RSO01_72140</name>
</gene>
<dbReference type="AlphaFoldDB" id="A0A512NM67"/>
<dbReference type="Proteomes" id="UP000321058">
    <property type="component" value="Unassembled WGS sequence"/>
</dbReference>
<evidence type="ECO:0000256" key="1">
    <source>
        <dbReference type="SAM" id="MobiDB-lite"/>
    </source>
</evidence>
<evidence type="ECO:0000313" key="2">
    <source>
        <dbReference type="EMBL" id="GEP60048.1"/>
    </source>
</evidence>
<feature type="region of interest" description="Disordered" evidence="1">
    <location>
        <begin position="655"/>
        <end position="684"/>
    </location>
</feature>
<dbReference type="EMBL" id="BKAJ01000148">
    <property type="protein sequence ID" value="GEP60048.1"/>
    <property type="molecule type" value="Genomic_DNA"/>
</dbReference>
<feature type="region of interest" description="Disordered" evidence="1">
    <location>
        <begin position="164"/>
        <end position="187"/>
    </location>
</feature>
<reference evidence="2 3" key="1">
    <citation type="submission" date="2019-07" db="EMBL/GenBank/DDBJ databases">
        <title>Whole genome shotgun sequence of Reyranella soli NBRC 108950.</title>
        <authorList>
            <person name="Hosoyama A."/>
            <person name="Uohara A."/>
            <person name="Ohji S."/>
            <person name="Ichikawa N."/>
        </authorList>
    </citation>
    <scope>NUCLEOTIDE SEQUENCE [LARGE SCALE GENOMIC DNA]</scope>
    <source>
        <strain evidence="2 3">NBRC 108950</strain>
    </source>
</reference>
<accession>A0A512NM67</accession>
<feature type="compositionally biased region" description="Pro residues" evidence="1">
    <location>
        <begin position="662"/>
        <end position="684"/>
    </location>
</feature>
<comment type="caution">
    <text evidence="2">The sequence shown here is derived from an EMBL/GenBank/DDBJ whole genome shotgun (WGS) entry which is preliminary data.</text>
</comment>
<name>A0A512NM67_9HYPH</name>
<organism evidence="2 3">
    <name type="scientific">Reyranella soli</name>
    <dbReference type="NCBI Taxonomy" id="1230389"/>
    <lineage>
        <taxon>Bacteria</taxon>
        <taxon>Pseudomonadati</taxon>
        <taxon>Pseudomonadota</taxon>
        <taxon>Alphaproteobacteria</taxon>
        <taxon>Hyphomicrobiales</taxon>
        <taxon>Reyranellaceae</taxon>
        <taxon>Reyranella</taxon>
    </lineage>
</organism>
<evidence type="ECO:0000313" key="3">
    <source>
        <dbReference type="Proteomes" id="UP000321058"/>
    </source>
</evidence>
<protein>
    <submittedName>
        <fullName evidence="2">Uncharacterized protein</fullName>
    </submittedName>
</protein>
<keyword evidence="3" id="KW-1185">Reference proteome</keyword>
<sequence>MNFTLSSTLLGNLTSGGSGNGVYAYAFAFEGSSLIPGGAITLVDNGVATATTSIDLTTASDATFSSGRIFVVVQQTGAGGTSDLLTEITQVGDITSVDAQTRNYRFDLIEATLSGSASDVADISDIGEFGSTMTMEIVYGSGSATRGYNASGSTIENNVIGFSPAGSQNQSFETTSPSTVGPAPPSGIDYPANTPLNELRDLVMPGNNFPLSSQPGYTTNPIPASDWTAYANAFASWVTNSTLEIVTTFNGSSLQPQAALCDYTVQYDASTTSFWLVPTTSTAIQAVASTDYINIPLQSLIDNIYLQGGTLTVYSGSMTGPSTVYNTFTPNNAAGAVAKYFVAGFDAGFWGGTGNSVNPLDSSTLDLSQTWNWNANYAYNAILNPSIGYSNALGTGIGTATGQNRYYDPYAAEFFQNSNAYGYSYTDLISNGGGVSPAVSLWDSTITTPANVSTINITLYDLGETPPSSSFATGNTGYVAPTGSSYLAATTTSTNQLQFTFNFAIGSTVLAPDNSTPISFRFYAPGDPQAGSDNFVSLRLATGDWYYYTLNYDASAAPDQRWQLVPGNAGGQAGFFDIQNVPITADGSPAWYQLAYGDVTTLSTYNFYGTTTGGIFSSVIADHGVAVTNYGPGNVGLNMANGGSITYDPATFMPSTGALPPSEGPPNPFTPTQSPPTLPPPPAPAAPMVGSFAGSSFVAAGDLSALKHGDFAFSFNTAGGNYLLPGRIAKIELADTSHDDWIFTPLFTQANRHGDWTTGLGAELGNGTYSAVMKQYFASDLDLNNPVYTTSQAVTFTVNLDTLSLGSSADGHGLTLTQAGSATQGNWIELLNTGSTMPNATVVAYATDLNGNMLKRDGSGIATSIDDAALAKIGGVAADNGNAFFKGKQAVYLPVGDNLKFAVIAGNGQVDLNPDVHVRGSNGQLAVSIDDRFGHIDLSAQVNNTLDSSAVLAGAQRASDHPWVYLEKGTAVNVSLAWSGDFTNTLHFVRVDMNPANPGQWSVGGVAYGNTDAFRNAVQANWEFDSTHGHSTGTARETWTVQGESGYYAPVLVDPFGEIFTLDQSAGSIANADGRTHIRNFGANTFGFEDNTAQRGADFDYNDMTMKLALHDWFV</sequence>